<keyword evidence="1" id="KW-0472">Membrane</keyword>
<organism evidence="2">
    <name type="scientific">marine sediment metagenome</name>
    <dbReference type="NCBI Taxonomy" id="412755"/>
    <lineage>
        <taxon>unclassified sequences</taxon>
        <taxon>metagenomes</taxon>
        <taxon>ecological metagenomes</taxon>
    </lineage>
</organism>
<sequence length="78" mass="8399">IDFSGFSLIRFGLCFLALILPTTLMGGTLPVIVRFFVRLKEELGGHVGRLYSLNTLGGVLGSFLVGFALILLLGVKET</sequence>
<gene>
    <name evidence="2" type="ORF">S06H3_25024</name>
</gene>
<feature type="transmembrane region" description="Helical" evidence="1">
    <location>
        <begin position="56"/>
        <end position="75"/>
    </location>
</feature>
<dbReference type="EMBL" id="BARV01014218">
    <property type="protein sequence ID" value="GAI30355.1"/>
    <property type="molecule type" value="Genomic_DNA"/>
</dbReference>
<evidence type="ECO:0000256" key="1">
    <source>
        <dbReference type="SAM" id="Phobius"/>
    </source>
</evidence>
<proteinExistence type="predicted"/>
<accession>X1NU92</accession>
<keyword evidence="1" id="KW-0812">Transmembrane</keyword>
<evidence type="ECO:0000313" key="2">
    <source>
        <dbReference type="EMBL" id="GAI30355.1"/>
    </source>
</evidence>
<feature type="non-terminal residue" evidence="2">
    <location>
        <position position="1"/>
    </location>
</feature>
<comment type="caution">
    <text evidence="2">The sequence shown here is derived from an EMBL/GenBank/DDBJ whole genome shotgun (WGS) entry which is preliminary data.</text>
</comment>
<protein>
    <recommendedName>
        <fullName evidence="3">Major facilitator superfamily (MFS) profile domain-containing protein</fullName>
    </recommendedName>
</protein>
<feature type="transmembrane region" description="Helical" evidence="1">
    <location>
        <begin position="12"/>
        <end position="36"/>
    </location>
</feature>
<evidence type="ECO:0008006" key="3">
    <source>
        <dbReference type="Google" id="ProtNLM"/>
    </source>
</evidence>
<feature type="non-terminal residue" evidence="2">
    <location>
        <position position="78"/>
    </location>
</feature>
<keyword evidence="1" id="KW-1133">Transmembrane helix</keyword>
<name>X1NU92_9ZZZZ</name>
<dbReference type="AlphaFoldDB" id="X1NU92"/>
<reference evidence="2" key="1">
    <citation type="journal article" date="2014" name="Front. Microbiol.">
        <title>High frequency of phylogenetically diverse reductive dehalogenase-homologous genes in deep subseafloor sedimentary metagenomes.</title>
        <authorList>
            <person name="Kawai M."/>
            <person name="Futagami T."/>
            <person name="Toyoda A."/>
            <person name="Takaki Y."/>
            <person name="Nishi S."/>
            <person name="Hori S."/>
            <person name="Arai W."/>
            <person name="Tsubouchi T."/>
            <person name="Morono Y."/>
            <person name="Uchiyama I."/>
            <person name="Ito T."/>
            <person name="Fujiyama A."/>
            <person name="Inagaki F."/>
            <person name="Takami H."/>
        </authorList>
    </citation>
    <scope>NUCLEOTIDE SEQUENCE</scope>
    <source>
        <strain evidence="2">Expedition CK06-06</strain>
    </source>
</reference>